<sequence length="52" mass="5643">PAARRAIAHTFTTLGGGVAFVWDHHIVTCVLPTGPVRTIVWNDINGLDAKYL</sequence>
<dbReference type="EMBL" id="LAZR01030995">
    <property type="protein sequence ID" value="KKL54999.1"/>
    <property type="molecule type" value="Genomic_DNA"/>
</dbReference>
<proteinExistence type="predicted"/>
<evidence type="ECO:0000313" key="1">
    <source>
        <dbReference type="EMBL" id="KKL54999.1"/>
    </source>
</evidence>
<gene>
    <name evidence="1" type="ORF">LCGC14_2259750</name>
</gene>
<comment type="caution">
    <text evidence="1">The sequence shown here is derived from an EMBL/GenBank/DDBJ whole genome shotgun (WGS) entry which is preliminary data.</text>
</comment>
<name>A0A0F9D0C4_9ZZZZ</name>
<dbReference type="AlphaFoldDB" id="A0A0F9D0C4"/>
<reference evidence="1" key="1">
    <citation type="journal article" date="2015" name="Nature">
        <title>Complex archaea that bridge the gap between prokaryotes and eukaryotes.</title>
        <authorList>
            <person name="Spang A."/>
            <person name="Saw J.H."/>
            <person name="Jorgensen S.L."/>
            <person name="Zaremba-Niedzwiedzka K."/>
            <person name="Martijn J."/>
            <person name="Lind A.E."/>
            <person name="van Eijk R."/>
            <person name="Schleper C."/>
            <person name="Guy L."/>
            <person name="Ettema T.J."/>
        </authorList>
    </citation>
    <scope>NUCLEOTIDE SEQUENCE</scope>
</reference>
<accession>A0A0F9D0C4</accession>
<protein>
    <submittedName>
        <fullName evidence="1">Uncharacterized protein</fullName>
    </submittedName>
</protein>
<feature type="non-terminal residue" evidence="1">
    <location>
        <position position="1"/>
    </location>
</feature>
<organism evidence="1">
    <name type="scientific">marine sediment metagenome</name>
    <dbReference type="NCBI Taxonomy" id="412755"/>
    <lineage>
        <taxon>unclassified sequences</taxon>
        <taxon>metagenomes</taxon>
        <taxon>ecological metagenomes</taxon>
    </lineage>
</organism>